<organism evidence="3 4">
    <name type="scientific">Gossypium raimondii</name>
    <name type="common">Peruvian cotton</name>
    <name type="synonym">Gossypium klotzschianum subsp. raimondii</name>
    <dbReference type="NCBI Taxonomy" id="29730"/>
    <lineage>
        <taxon>Eukaryota</taxon>
        <taxon>Viridiplantae</taxon>
        <taxon>Streptophyta</taxon>
        <taxon>Embryophyta</taxon>
        <taxon>Tracheophyta</taxon>
        <taxon>Spermatophyta</taxon>
        <taxon>Magnoliopsida</taxon>
        <taxon>eudicotyledons</taxon>
        <taxon>Gunneridae</taxon>
        <taxon>Pentapetalae</taxon>
        <taxon>rosids</taxon>
        <taxon>malvids</taxon>
        <taxon>Malvales</taxon>
        <taxon>Malvaceae</taxon>
        <taxon>Malvoideae</taxon>
        <taxon>Gossypium</taxon>
    </lineage>
</organism>
<sequence length="118" mass="13625">MNFQNCICGLTLWICVLPACELGSEASDFSIRILLMFMMELFVELAFDDCDYRQFFINLIVLLMFGHLYTLFLSLFYSSNSLEYTHTKILYILRLIAITAKLIAADMNPQVLVGLYVQ</sequence>
<dbReference type="AlphaFoldDB" id="A0A0D2RRT4"/>
<evidence type="ECO:0000313" key="4">
    <source>
        <dbReference type="Proteomes" id="UP000032304"/>
    </source>
</evidence>
<accession>A0A0D2RRT4</accession>
<dbReference type="EMBL" id="CM001743">
    <property type="protein sequence ID" value="KJB21835.1"/>
    <property type="molecule type" value="Genomic_DNA"/>
</dbReference>
<feature type="transmembrane region" description="Helical" evidence="1">
    <location>
        <begin position="55"/>
        <end position="77"/>
    </location>
</feature>
<keyword evidence="1" id="KW-0812">Transmembrane</keyword>
<evidence type="ECO:0000256" key="1">
    <source>
        <dbReference type="SAM" id="Phobius"/>
    </source>
</evidence>
<name>A0A0D2RRT4_GOSRA</name>
<feature type="signal peptide" evidence="2">
    <location>
        <begin position="1"/>
        <end position="26"/>
    </location>
</feature>
<feature type="chain" id="PRO_5002250409" evidence="2">
    <location>
        <begin position="27"/>
        <end position="118"/>
    </location>
</feature>
<protein>
    <submittedName>
        <fullName evidence="3">Uncharacterized protein</fullName>
    </submittedName>
</protein>
<keyword evidence="4" id="KW-1185">Reference proteome</keyword>
<evidence type="ECO:0000256" key="2">
    <source>
        <dbReference type="SAM" id="SignalP"/>
    </source>
</evidence>
<keyword evidence="2" id="KW-0732">Signal</keyword>
<keyword evidence="1" id="KW-0472">Membrane</keyword>
<proteinExistence type="predicted"/>
<reference evidence="3 4" key="1">
    <citation type="journal article" date="2012" name="Nature">
        <title>Repeated polyploidization of Gossypium genomes and the evolution of spinnable cotton fibres.</title>
        <authorList>
            <person name="Paterson A.H."/>
            <person name="Wendel J.F."/>
            <person name="Gundlach H."/>
            <person name="Guo H."/>
            <person name="Jenkins J."/>
            <person name="Jin D."/>
            <person name="Llewellyn D."/>
            <person name="Showmaker K.C."/>
            <person name="Shu S."/>
            <person name="Udall J."/>
            <person name="Yoo M.J."/>
            <person name="Byers R."/>
            <person name="Chen W."/>
            <person name="Doron-Faigenboim A."/>
            <person name="Duke M.V."/>
            <person name="Gong L."/>
            <person name="Grimwood J."/>
            <person name="Grover C."/>
            <person name="Grupp K."/>
            <person name="Hu G."/>
            <person name="Lee T.H."/>
            <person name="Li J."/>
            <person name="Lin L."/>
            <person name="Liu T."/>
            <person name="Marler B.S."/>
            <person name="Page J.T."/>
            <person name="Roberts A.W."/>
            <person name="Romanel E."/>
            <person name="Sanders W.S."/>
            <person name="Szadkowski E."/>
            <person name="Tan X."/>
            <person name="Tang H."/>
            <person name="Xu C."/>
            <person name="Wang J."/>
            <person name="Wang Z."/>
            <person name="Zhang D."/>
            <person name="Zhang L."/>
            <person name="Ashrafi H."/>
            <person name="Bedon F."/>
            <person name="Bowers J.E."/>
            <person name="Brubaker C.L."/>
            <person name="Chee P.W."/>
            <person name="Das S."/>
            <person name="Gingle A.R."/>
            <person name="Haigler C.H."/>
            <person name="Harker D."/>
            <person name="Hoffmann L.V."/>
            <person name="Hovav R."/>
            <person name="Jones D.C."/>
            <person name="Lemke C."/>
            <person name="Mansoor S."/>
            <person name="ur Rahman M."/>
            <person name="Rainville L.N."/>
            <person name="Rambani A."/>
            <person name="Reddy U.K."/>
            <person name="Rong J.K."/>
            <person name="Saranga Y."/>
            <person name="Scheffler B.E."/>
            <person name="Scheffler J.A."/>
            <person name="Stelly D.M."/>
            <person name="Triplett B.A."/>
            <person name="Van Deynze A."/>
            <person name="Vaslin M.F."/>
            <person name="Waghmare V.N."/>
            <person name="Walford S.A."/>
            <person name="Wright R.J."/>
            <person name="Zaki E.A."/>
            <person name="Zhang T."/>
            <person name="Dennis E.S."/>
            <person name="Mayer K.F."/>
            <person name="Peterson D.G."/>
            <person name="Rokhsar D.S."/>
            <person name="Wang X."/>
            <person name="Schmutz J."/>
        </authorList>
    </citation>
    <scope>NUCLEOTIDE SEQUENCE [LARGE SCALE GENOMIC DNA]</scope>
</reference>
<dbReference type="Gramene" id="KJB21835">
    <property type="protein sequence ID" value="KJB21835"/>
    <property type="gene ID" value="B456_004G016900"/>
</dbReference>
<gene>
    <name evidence="3" type="ORF">B456_004G016900</name>
</gene>
<dbReference type="Proteomes" id="UP000032304">
    <property type="component" value="Chromosome 4"/>
</dbReference>
<evidence type="ECO:0000313" key="3">
    <source>
        <dbReference type="EMBL" id="KJB21835.1"/>
    </source>
</evidence>
<keyword evidence="1" id="KW-1133">Transmembrane helix</keyword>